<feature type="transmembrane region" description="Helical" evidence="3">
    <location>
        <begin position="48"/>
        <end position="65"/>
    </location>
</feature>
<dbReference type="GO" id="GO:0007165">
    <property type="term" value="P:signal transduction"/>
    <property type="evidence" value="ECO:0007669"/>
    <property type="project" value="UniProtKB-KW"/>
</dbReference>
<evidence type="ECO:0000256" key="1">
    <source>
        <dbReference type="ARBA" id="ARBA00023224"/>
    </source>
</evidence>
<dbReference type="Gene3D" id="1.10.287.950">
    <property type="entry name" value="Methyl-accepting chemotaxis protein"/>
    <property type="match status" value="1"/>
</dbReference>
<organism evidence="5 6">
    <name type="scientific">Clostridium bovifaecis</name>
    <dbReference type="NCBI Taxonomy" id="2184719"/>
    <lineage>
        <taxon>Bacteria</taxon>
        <taxon>Bacillati</taxon>
        <taxon>Bacillota</taxon>
        <taxon>Clostridia</taxon>
        <taxon>Eubacteriales</taxon>
        <taxon>Clostridiaceae</taxon>
        <taxon>Clostridium</taxon>
    </lineage>
</organism>
<dbReference type="SUPFAM" id="SSF58104">
    <property type="entry name" value="Methyl-accepting chemotaxis protein (MCP) signaling domain"/>
    <property type="match status" value="1"/>
</dbReference>
<name>A0A6I6EYB8_9CLOT</name>
<feature type="transmembrane region" description="Helical" evidence="3">
    <location>
        <begin position="163"/>
        <end position="187"/>
    </location>
</feature>
<evidence type="ECO:0000259" key="4">
    <source>
        <dbReference type="PROSITE" id="PS50111"/>
    </source>
</evidence>
<evidence type="ECO:0000313" key="5">
    <source>
        <dbReference type="EMBL" id="QGU95956.1"/>
    </source>
</evidence>
<dbReference type="PROSITE" id="PS50111">
    <property type="entry name" value="CHEMOTAXIS_TRANSDUC_2"/>
    <property type="match status" value="1"/>
</dbReference>
<dbReference type="PANTHER" id="PTHR32089">
    <property type="entry name" value="METHYL-ACCEPTING CHEMOTAXIS PROTEIN MCPB"/>
    <property type="match status" value="1"/>
</dbReference>
<dbReference type="SMART" id="SM00283">
    <property type="entry name" value="MA"/>
    <property type="match status" value="1"/>
</dbReference>
<evidence type="ECO:0000256" key="3">
    <source>
        <dbReference type="SAM" id="Phobius"/>
    </source>
</evidence>
<proteinExistence type="predicted"/>
<dbReference type="AlphaFoldDB" id="A0A6I6EYB8"/>
<gene>
    <name evidence="5" type="ORF">GOM49_13430</name>
</gene>
<reference evidence="5 6" key="1">
    <citation type="submission" date="2019-12" db="EMBL/GenBank/DDBJ databases">
        <title>Genome sequenceing of Clostridium bovifaecis.</title>
        <authorList>
            <person name="Yao Y."/>
        </authorList>
    </citation>
    <scope>NUCLEOTIDE SEQUENCE [LARGE SCALE GENOMIC DNA]</scope>
    <source>
        <strain evidence="5 6">BXX</strain>
    </source>
</reference>
<dbReference type="EMBL" id="CP046522">
    <property type="protein sequence ID" value="QGU95956.1"/>
    <property type="molecule type" value="Genomic_DNA"/>
</dbReference>
<evidence type="ECO:0000313" key="6">
    <source>
        <dbReference type="Proteomes" id="UP000422764"/>
    </source>
</evidence>
<keyword evidence="3" id="KW-0812">Transmembrane</keyword>
<protein>
    <submittedName>
        <fullName evidence="5">Methyl-accepting transducer</fullName>
    </submittedName>
</protein>
<evidence type="ECO:0000256" key="2">
    <source>
        <dbReference type="PROSITE-ProRule" id="PRU00284"/>
    </source>
</evidence>
<dbReference type="Proteomes" id="UP000422764">
    <property type="component" value="Chromosome"/>
</dbReference>
<keyword evidence="1 2" id="KW-0807">Transducer</keyword>
<dbReference type="InterPro" id="IPR004089">
    <property type="entry name" value="MCPsignal_dom"/>
</dbReference>
<keyword evidence="3" id="KW-0472">Membrane</keyword>
<dbReference type="Pfam" id="PF00015">
    <property type="entry name" value="MCPsignal"/>
    <property type="match status" value="1"/>
</dbReference>
<accession>A0A6I6EYB8</accession>
<keyword evidence="3" id="KW-1133">Transmembrane helix</keyword>
<keyword evidence="6" id="KW-1185">Reference proteome</keyword>
<dbReference type="GO" id="GO:0016020">
    <property type="term" value="C:membrane"/>
    <property type="evidence" value="ECO:0007669"/>
    <property type="project" value="InterPro"/>
</dbReference>
<feature type="transmembrane region" description="Helical" evidence="3">
    <location>
        <begin position="134"/>
        <end position="151"/>
    </location>
</feature>
<sequence length="510" mass="57306">MINNNSIVSNYQKRTLKFVLIVYSISAITAALTFSIMKFWGLYDEVKWSHIELFIGLVIIEILTFKFSYKSILKSGDNWTKQLNKLKPLILVILYINYSYITLMIPSRELWISVFYFIVLGALFLDVKMNVLSIIISILCQFIIFNFNPSIWPDKQVIVRELIIRGVVIILISVGIFIFTFFASTLLKEVEANEDMLKEKNDKISSLFNKIAEFANGLLNSSNSLSAMIEEETSSIQEIANTSQEINIDAVEMLDKSYKSKESLQALLNINQMVSSKIKNTKDVSVNLVSVSNANEESLKNVLSIMLEIIKSIETTYNATRILEEKSGQMDEILSVIGSISEETNLLALNASIEAARAGEAGKGFSVVADEVRRLADSSKESLKDISVIVREFKEKTNEVQRLMEDNNDKISIGNKFLNETVSKVINMIEDLKLSGENIDEINRLMITLLKETENVVSFNSEIVEKTQNTINMFSKVTEAVNESAATSAEIATSAEELKNTAIAMDKSIN</sequence>
<feature type="transmembrane region" description="Helical" evidence="3">
    <location>
        <begin position="20"/>
        <end position="42"/>
    </location>
</feature>
<feature type="transmembrane region" description="Helical" evidence="3">
    <location>
        <begin position="86"/>
        <end position="104"/>
    </location>
</feature>
<dbReference type="PANTHER" id="PTHR32089:SF112">
    <property type="entry name" value="LYSOZYME-LIKE PROTEIN-RELATED"/>
    <property type="match status" value="1"/>
</dbReference>
<feature type="domain" description="Methyl-accepting transducer" evidence="4">
    <location>
        <begin position="228"/>
        <end position="499"/>
    </location>
</feature>